<gene>
    <name evidence="13" type="ORF">CLORAM_01321</name>
</gene>
<comment type="similarity">
    <text evidence="2">Belongs to the Nudix hydrolase family.</text>
</comment>
<evidence type="ECO:0000256" key="9">
    <source>
        <dbReference type="ARBA" id="ARBA00023204"/>
    </source>
</evidence>
<dbReference type="SUPFAM" id="SSF55811">
    <property type="entry name" value="Nudix"/>
    <property type="match status" value="1"/>
</dbReference>
<evidence type="ECO:0000256" key="8">
    <source>
        <dbReference type="ARBA" id="ARBA00022842"/>
    </source>
</evidence>
<dbReference type="GO" id="GO:0044716">
    <property type="term" value="F:8-oxo-GDP phosphatase activity"/>
    <property type="evidence" value="ECO:0007669"/>
    <property type="project" value="TreeGrafter"/>
</dbReference>
<keyword evidence="7 13" id="KW-0378">Hydrolase</keyword>
<dbReference type="EMBL" id="ABFX02000004">
    <property type="protein sequence ID" value="EDS19324.1"/>
    <property type="molecule type" value="Genomic_DNA"/>
</dbReference>
<sequence>MIEYTQRKNEMKRNVNIIVVFNQNKSKVLMCKRKKAPFKGLYNFVGGKIEPNEDHLQAAYRELAEETNISKTDIELIHFMDFTYYLDDTLLETYIGTLSTNVDIHGEENQLAWIKLTDDFKDLNRFAGNGNIYHILKEISLMMPF</sequence>
<evidence type="ECO:0000256" key="7">
    <source>
        <dbReference type="ARBA" id="ARBA00022801"/>
    </source>
</evidence>
<dbReference type="PROSITE" id="PS00893">
    <property type="entry name" value="NUDIX_BOX"/>
    <property type="match status" value="1"/>
</dbReference>
<evidence type="ECO:0000313" key="13">
    <source>
        <dbReference type="EMBL" id="EDS19324.1"/>
    </source>
</evidence>
<keyword evidence="14" id="KW-1185">Reference proteome</keyword>
<evidence type="ECO:0000259" key="12">
    <source>
        <dbReference type="PROSITE" id="PS51462"/>
    </source>
</evidence>
<dbReference type="GO" id="GO:0035539">
    <property type="term" value="F:8-oxo-7,8-dihydrodeoxyguanosine triphosphate pyrophosphatase activity"/>
    <property type="evidence" value="ECO:0007669"/>
    <property type="project" value="UniProtKB-EC"/>
</dbReference>
<reference evidence="13" key="2">
    <citation type="submission" date="2014-06" db="EMBL/GenBank/DDBJ databases">
        <title>Draft genome sequence of Clostridium ramosum(DSM 1402).</title>
        <authorList>
            <person name="Sudarsanam P."/>
            <person name="Ley R."/>
            <person name="Guruge J."/>
            <person name="Turnbaugh P.J."/>
            <person name="Mahowald M."/>
            <person name="Liep D."/>
            <person name="Gordon J."/>
        </authorList>
    </citation>
    <scope>NUCLEOTIDE SEQUENCE</scope>
    <source>
        <strain evidence="13">DSM 1402</strain>
    </source>
</reference>
<comment type="catalytic activity">
    <reaction evidence="10">
        <text>8-oxo-dGTP + H2O = 8-oxo-dGMP + diphosphate + H(+)</text>
        <dbReference type="Rhea" id="RHEA:31575"/>
        <dbReference type="ChEBI" id="CHEBI:15377"/>
        <dbReference type="ChEBI" id="CHEBI:15378"/>
        <dbReference type="ChEBI" id="CHEBI:33019"/>
        <dbReference type="ChEBI" id="CHEBI:63224"/>
        <dbReference type="ChEBI" id="CHEBI:77896"/>
        <dbReference type="EC" id="3.6.1.55"/>
    </reaction>
</comment>
<dbReference type="HOGENOM" id="CLU_1832097_0_0_9"/>
<keyword evidence="6" id="KW-0227">DNA damage</keyword>
<dbReference type="PROSITE" id="PS51462">
    <property type="entry name" value="NUDIX"/>
    <property type="match status" value="1"/>
</dbReference>
<keyword evidence="8" id="KW-0460">Magnesium</keyword>
<dbReference type="GO" id="GO:0006281">
    <property type="term" value="P:DNA repair"/>
    <property type="evidence" value="ECO:0007669"/>
    <property type="project" value="UniProtKB-KW"/>
</dbReference>
<dbReference type="GO" id="GO:0006260">
    <property type="term" value="P:DNA replication"/>
    <property type="evidence" value="ECO:0007669"/>
    <property type="project" value="UniProtKB-KW"/>
</dbReference>
<evidence type="ECO:0000256" key="2">
    <source>
        <dbReference type="ARBA" id="ARBA00005582"/>
    </source>
</evidence>
<accession>B0N2N1</accession>
<dbReference type="PANTHER" id="PTHR47707">
    <property type="entry name" value="8-OXO-DGTP DIPHOSPHATASE"/>
    <property type="match status" value="1"/>
</dbReference>
<dbReference type="GO" id="GO:0046872">
    <property type="term" value="F:metal ion binding"/>
    <property type="evidence" value="ECO:0007669"/>
    <property type="project" value="UniProtKB-KW"/>
</dbReference>
<evidence type="ECO:0000256" key="5">
    <source>
        <dbReference type="ARBA" id="ARBA00022723"/>
    </source>
</evidence>
<evidence type="ECO:0000256" key="11">
    <source>
        <dbReference type="ARBA" id="ARBA00038905"/>
    </source>
</evidence>
<keyword evidence="3" id="KW-0515">Mutator protein</keyword>
<dbReference type="InterPro" id="IPR047127">
    <property type="entry name" value="MutT-like"/>
</dbReference>
<dbReference type="InterPro" id="IPR000086">
    <property type="entry name" value="NUDIX_hydrolase_dom"/>
</dbReference>
<evidence type="ECO:0000256" key="3">
    <source>
        <dbReference type="ARBA" id="ARBA00022457"/>
    </source>
</evidence>
<dbReference type="AlphaFoldDB" id="B0N2N1"/>
<organism evidence="13 14">
    <name type="scientific">Thomasclavelia ramosa DSM 1402</name>
    <dbReference type="NCBI Taxonomy" id="445974"/>
    <lineage>
        <taxon>Bacteria</taxon>
        <taxon>Bacillati</taxon>
        <taxon>Bacillota</taxon>
        <taxon>Erysipelotrichia</taxon>
        <taxon>Erysipelotrichales</taxon>
        <taxon>Coprobacillaceae</taxon>
        <taxon>Thomasclavelia</taxon>
    </lineage>
</organism>
<dbReference type="EC" id="3.6.1.55" evidence="11"/>
<dbReference type="Gene3D" id="3.90.79.10">
    <property type="entry name" value="Nucleoside Triphosphate Pyrophosphohydrolase"/>
    <property type="match status" value="1"/>
</dbReference>
<evidence type="ECO:0000256" key="4">
    <source>
        <dbReference type="ARBA" id="ARBA00022705"/>
    </source>
</evidence>
<keyword evidence="9" id="KW-0234">DNA repair</keyword>
<comment type="caution">
    <text evidence="13">The sequence shown here is derived from an EMBL/GenBank/DDBJ whole genome shotgun (WGS) entry which is preliminary data.</text>
</comment>
<evidence type="ECO:0000256" key="10">
    <source>
        <dbReference type="ARBA" id="ARBA00035861"/>
    </source>
</evidence>
<reference evidence="13" key="1">
    <citation type="submission" date="2007-11" db="EMBL/GenBank/DDBJ databases">
        <authorList>
            <person name="Fulton L."/>
            <person name="Clifton S."/>
            <person name="Fulton B."/>
            <person name="Xu J."/>
            <person name="Minx P."/>
            <person name="Pepin K.H."/>
            <person name="Johnson M."/>
            <person name="Thiruvilangam P."/>
            <person name="Bhonagiri V."/>
            <person name="Nash W.E."/>
            <person name="Mardis E.R."/>
            <person name="Wilson R.K."/>
        </authorList>
    </citation>
    <scope>NUCLEOTIDE SEQUENCE [LARGE SCALE GENOMIC DNA]</scope>
    <source>
        <strain evidence="13">DSM 1402</strain>
    </source>
</reference>
<dbReference type="GO" id="GO:0008413">
    <property type="term" value="F:8-oxo-7,8-dihydroguanosine triphosphate pyrophosphatase activity"/>
    <property type="evidence" value="ECO:0007669"/>
    <property type="project" value="TreeGrafter"/>
</dbReference>
<dbReference type="eggNOG" id="COG1051">
    <property type="taxonomic scope" value="Bacteria"/>
</dbReference>
<evidence type="ECO:0000313" key="14">
    <source>
        <dbReference type="Proteomes" id="UP000005798"/>
    </source>
</evidence>
<dbReference type="Pfam" id="PF00293">
    <property type="entry name" value="NUDIX"/>
    <property type="match status" value="1"/>
</dbReference>
<evidence type="ECO:0000256" key="6">
    <source>
        <dbReference type="ARBA" id="ARBA00022763"/>
    </source>
</evidence>
<keyword evidence="4" id="KW-0235">DNA replication</keyword>
<comment type="cofactor">
    <cofactor evidence="1">
        <name>Mg(2+)</name>
        <dbReference type="ChEBI" id="CHEBI:18420"/>
    </cofactor>
</comment>
<proteinExistence type="inferred from homology"/>
<protein>
    <recommendedName>
        <fullName evidence="11">8-oxo-dGTP diphosphatase</fullName>
        <ecNumber evidence="11">3.6.1.55</ecNumber>
    </recommendedName>
</protein>
<evidence type="ECO:0000256" key="1">
    <source>
        <dbReference type="ARBA" id="ARBA00001946"/>
    </source>
</evidence>
<dbReference type="PANTHER" id="PTHR47707:SF1">
    <property type="entry name" value="NUDIX HYDROLASE FAMILY PROTEIN"/>
    <property type="match status" value="1"/>
</dbReference>
<dbReference type="GO" id="GO:0044715">
    <property type="term" value="F:8-oxo-dGDP phosphatase activity"/>
    <property type="evidence" value="ECO:0007669"/>
    <property type="project" value="TreeGrafter"/>
</dbReference>
<dbReference type="InterPro" id="IPR020084">
    <property type="entry name" value="NUDIX_hydrolase_CS"/>
</dbReference>
<name>B0N2N1_9FIRM</name>
<dbReference type="Proteomes" id="UP000005798">
    <property type="component" value="Unassembled WGS sequence"/>
</dbReference>
<keyword evidence="5" id="KW-0479">Metal-binding</keyword>
<feature type="domain" description="Nudix hydrolase" evidence="12">
    <location>
        <begin position="11"/>
        <end position="136"/>
    </location>
</feature>
<dbReference type="InterPro" id="IPR015797">
    <property type="entry name" value="NUDIX_hydrolase-like_dom_sf"/>
</dbReference>